<dbReference type="Pfam" id="PF13439">
    <property type="entry name" value="Glyco_transf_4"/>
    <property type="match status" value="1"/>
</dbReference>
<sequence>MNILFDCERLKYPNTGLYTFCESLGAALVRNANADQHITAYVPIAEKGILGDRANYFIQKSWHKLLIPGTSKFDVWHISNQVSRYYPPKGRVKVLLTIHDLNFLIEKQDRPSRIKQHLDQIQNRINRSSAIVCISHFVLDQVREYLDIKGKEISVIYNGCTVNEYPEFNMPAFRPFKPFLFSIGTVLPKKNFHVLPALLKENDYELVIAGNLSAPEYVNKILEEAKRLGLQDRVHIIGSITKEERCWYYRNCCAFVFPSIAEGFGLPVIEAMHYGKPVFLSTHTSLPEVGADAAYYFQNFEGEHMQHILKAGLIHFDLNNGSNKAKKRAAQFNWDDTARCYLRLYNSL</sequence>
<dbReference type="AlphaFoldDB" id="A0A1H0EY26"/>
<gene>
    <name evidence="4" type="ORF">SAMN05421820_11015</name>
</gene>
<reference evidence="5" key="1">
    <citation type="submission" date="2016-10" db="EMBL/GenBank/DDBJ databases">
        <authorList>
            <person name="Varghese N."/>
            <person name="Submissions S."/>
        </authorList>
    </citation>
    <scope>NUCLEOTIDE SEQUENCE [LARGE SCALE GENOMIC DNA]</scope>
    <source>
        <strain evidence="5">DSM 19110</strain>
    </source>
</reference>
<keyword evidence="1 4" id="KW-0808">Transferase</keyword>
<accession>A0A1H0EY26</accession>
<dbReference type="PANTHER" id="PTHR46401:SF2">
    <property type="entry name" value="GLYCOSYLTRANSFERASE WBBK-RELATED"/>
    <property type="match status" value="1"/>
</dbReference>
<dbReference type="Pfam" id="PF00534">
    <property type="entry name" value="Glycos_transf_1"/>
    <property type="match status" value="1"/>
</dbReference>
<evidence type="ECO:0000256" key="1">
    <source>
        <dbReference type="ARBA" id="ARBA00022679"/>
    </source>
</evidence>
<dbReference type="GO" id="GO:0009103">
    <property type="term" value="P:lipopolysaccharide biosynthetic process"/>
    <property type="evidence" value="ECO:0007669"/>
    <property type="project" value="TreeGrafter"/>
</dbReference>
<proteinExistence type="predicted"/>
<dbReference type="InterPro" id="IPR001296">
    <property type="entry name" value="Glyco_trans_1"/>
</dbReference>
<evidence type="ECO:0000313" key="4">
    <source>
        <dbReference type="EMBL" id="SDN87304.1"/>
    </source>
</evidence>
<dbReference type="EMBL" id="FNGY01000010">
    <property type="protein sequence ID" value="SDN87304.1"/>
    <property type="molecule type" value="Genomic_DNA"/>
</dbReference>
<name>A0A1H0EY26_9SPHI</name>
<evidence type="ECO:0000259" key="2">
    <source>
        <dbReference type="Pfam" id="PF00534"/>
    </source>
</evidence>
<dbReference type="CDD" id="cd03809">
    <property type="entry name" value="GT4_MtfB-like"/>
    <property type="match status" value="1"/>
</dbReference>
<dbReference type="SUPFAM" id="SSF53756">
    <property type="entry name" value="UDP-Glycosyltransferase/glycogen phosphorylase"/>
    <property type="match status" value="1"/>
</dbReference>
<keyword evidence="5" id="KW-1185">Reference proteome</keyword>
<feature type="domain" description="Glycosyl transferase family 1" evidence="2">
    <location>
        <begin position="177"/>
        <end position="293"/>
    </location>
</feature>
<evidence type="ECO:0000259" key="3">
    <source>
        <dbReference type="Pfam" id="PF13439"/>
    </source>
</evidence>
<dbReference type="Proteomes" id="UP000183200">
    <property type="component" value="Unassembled WGS sequence"/>
</dbReference>
<dbReference type="OrthoDB" id="9801609at2"/>
<organism evidence="4 5">
    <name type="scientific">Pedobacter steynii</name>
    <dbReference type="NCBI Taxonomy" id="430522"/>
    <lineage>
        <taxon>Bacteria</taxon>
        <taxon>Pseudomonadati</taxon>
        <taxon>Bacteroidota</taxon>
        <taxon>Sphingobacteriia</taxon>
        <taxon>Sphingobacteriales</taxon>
        <taxon>Sphingobacteriaceae</taxon>
        <taxon>Pedobacter</taxon>
    </lineage>
</organism>
<dbReference type="PANTHER" id="PTHR46401">
    <property type="entry name" value="GLYCOSYLTRANSFERASE WBBK-RELATED"/>
    <property type="match status" value="1"/>
</dbReference>
<dbReference type="RefSeq" id="WP_074611559.1">
    <property type="nucleotide sequence ID" value="NZ_FNGY01000010.1"/>
</dbReference>
<dbReference type="Gene3D" id="3.40.50.2000">
    <property type="entry name" value="Glycogen Phosphorylase B"/>
    <property type="match status" value="2"/>
</dbReference>
<feature type="domain" description="Glycosyltransferase subfamily 4-like N-terminal" evidence="3">
    <location>
        <begin position="69"/>
        <end position="160"/>
    </location>
</feature>
<dbReference type="InterPro" id="IPR028098">
    <property type="entry name" value="Glyco_trans_4-like_N"/>
</dbReference>
<protein>
    <submittedName>
        <fullName evidence="4">Glycosyltransferase involved in cell wall bisynthesis</fullName>
    </submittedName>
</protein>
<dbReference type="GO" id="GO:0016757">
    <property type="term" value="F:glycosyltransferase activity"/>
    <property type="evidence" value="ECO:0007669"/>
    <property type="project" value="InterPro"/>
</dbReference>
<evidence type="ECO:0000313" key="5">
    <source>
        <dbReference type="Proteomes" id="UP000183200"/>
    </source>
</evidence>